<dbReference type="InterPro" id="IPR002051">
    <property type="entry name" value="Haem_Oase"/>
</dbReference>
<dbReference type="PANTHER" id="PTHR10720">
    <property type="entry name" value="HEME OXYGENASE"/>
    <property type="match status" value="1"/>
</dbReference>
<dbReference type="Pfam" id="PF01126">
    <property type="entry name" value="Heme_oxygenase"/>
    <property type="match status" value="1"/>
</dbReference>
<dbReference type="Proteomes" id="UP001595867">
    <property type="component" value="Unassembled WGS sequence"/>
</dbReference>
<gene>
    <name evidence="4" type="ORF">ACFO0C_12225</name>
</gene>
<keyword evidence="5" id="KW-1185">Reference proteome</keyword>
<organism evidence="4 5">
    <name type="scientific">Actinoplanes subglobosus</name>
    <dbReference type="NCBI Taxonomy" id="1547892"/>
    <lineage>
        <taxon>Bacteria</taxon>
        <taxon>Bacillati</taxon>
        <taxon>Actinomycetota</taxon>
        <taxon>Actinomycetes</taxon>
        <taxon>Micromonosporales</taxon>
        <taxon>Micromonosporaceae</taxon>
        <taxon>Actinoplanes</taxon>
    </lineage>
</organism>
<comment type="caution">
    <text evidence="4">The sequence shown here is derived from an EMBL/GenBank/DDBJ whole genome shotgun (WGS) entry which is preliminary data.</text>
</comment>
<keyword evidence="1" id="KW-0349">Heme</keyword>
<accession>A0ABV8IV88</accession>
<proteinExistence type="predicted"/>
<keyword evidence="2" id="KW-0479">Metal-binding</keyword>
<protein>
    <submittedName>
        <fullName evidence="4">Heme oxygenase (Biliverdin-producing)</fullName>
    </submittedName>
</protein>
<dbReference type="PANTHER" id="PTHR10720:SF0">
    <property type="entry name" value="HEME OXYGENASE"/>
    <property type="match status" value="1"/>
</dbReference>
<dbReference type="CDD" id="cd19165">
    <property type="entry name" value="HemeO"/>
    <property type="match status" value="1"/>
</dbReference>
<evidence type="ECO:0000256" key="2">
    <source>
        <dbReference type="ARBA" id="ARBA00022723"/>
    </source>
</evidence>
<sequence length="222" mass="25454">MPPTMSFLADSSAPTLLSDRLREINLRESAGSRQSLFVTHLASGQLPLAAYAELLSQYWFIYESLELAATAMTDDPVARRFVYPELFRLPALESDLRFLFGSRWQSRITALSATTTYCSRIRSAAFGRATEYVAHHCTRYLGDLAGGQWLGQAVVEAYGFRREGFRFFVFEGIDPPVFRARYRERLNAVPWARRQQDAFLREVSAAYRLNMDLLAELWRGWT</sequence>
<evidence type="ECO:0000256" key="3">
    <source>
        <dbReference type="ARBA" id="ARBA00023004"/>
    </source>
</evidence>
<dbReference type="Gene3D" id="1.20.910.10">
    <property type="entry name" value="Heme oxygenase-like"/>
    <property type="match status" value="1"/>
</dbReference>
<keyword evidence="3" id="KW-0408">Iron</keyword>
<dbReference type="PIRSF" id="PIRSF000343">
    <property type="entry name" value="Haem_Oase"/>
    <property type="match status" value="1"/>
</dbReference>
<evidence type="ECO:0000256" key="1">
    <source>
        <dbReference type="ARBA" id="ARBA00022617"/>
    </source>
</evidence>
<dbReference type="EMBL" id="JBHSBL010000012">
    <property type="protein sequence ID" value="MFC4065700.1"/>
    <property type="molecule type" value="Genomic_DNA"/>
</dbReference>
<dbReference type="SUPFAM" id="SSF48613">
    <property type="entry name" value="Heme oxygenase-like"/>
    <property type="match status" value="1"/>
</dbReference>
<reference evidence="5" key="1">
    <citation type="journal article" date="2019" name="Int. J. Syst. Evol. Microbiol.">
        <title>The Global Catalogue of Microorganisms (GCM) 10K type strain sequencing project: providing services to taxonomists for standard genome sequencing and annotation.</title>
        <authorList>
            <consortium name="The Broad Institute Genomics Platform"/>
            <consortium name="The Broad Institute Genome Sequencing Center for Infectious Disease"/>
            <person name="Wu L."/>
            <person name="Ma J."/>
        </authorList>
    </citation>
    <scope>NUCLEOTIDE SEQUENCE [LARGE SCALE GENOMIC DNA]</scope>
    <source>
        <strain evidence="5">TBRC 5832</strain>
    </source>
</reference>
<dbReference type="RefSeq" id="WP_378066679.1">
    <property type="nucleotide sequence ID" value="NZ_JBHSBL010000012.1"/>
</dbReference>
<dbReference type="InterPro" id="IPR016084">
    <property type="entry name" value="Haem_Oase-like_multi-hlx"/>
</dbReference>
<dbReference type="InterPro" id="IPR016053">
    <property type="entry name" value="Haem_Oase-like"/>
</dbReference>
<name>A0ABV8IV88_9ACTN</name>
<evidence type="ECO:0000313" key="4">
    <source>
        <dbReference type="EMBL" id="MFC4065700.1"/>
    </source>
</evidence>
<dbReference type="PRINTS" id="PR00088">
    <property type="entry name" value="HAEMOXYGNASE"/>
</dbReference>
<evidence type="ECO:0000313" key="5">
    <source>
        <dbReference type="Proteomes" id="UP001595867"/>
    </source>
</evidence>